<sequence>MLETNLNRATSAYAVQHVGTMPTLSRIRELVVRTLTWILHDRSGRIHDIYKELTAKTGTRGYNMGRVHGSNRPSQTVRYAVPNSLGRFVQVWLSKTRIYLNARRKYRDSAYRSLSPRHVSGEGGNTSI</sequence>
<reference evidence="2" key="2">
    <citation type="submission" date="2015-01" db="EMBL/GenBank/DDBJ databases">
        <title>Evolutionary Origins and Diversification of the Mycorrhizal Mutualists.</title>
        <authorList>
            <consortium name="DOE Joint Genome Institute"/>
            <consortium name="Mycorrhizal Genomics Consortium"/>
            <person name="Kohler A."/>
            <person name="Kuo A."/>
            <person name="Nagy L.G."/>
            <person name="Floudas D."/>
            <person name="Copeland A."/>
            <person name="Barry K.W."/>
            <person name="Cichocki N."/>
            <person name="Veneault-Fourrey C."/>
            <person name="LaButti K."/>
            <person name="Lindquist E.A."/>
            <person name="Lipzen A."/>
            <person name="Lundell T."/>
            <person name="Morin E."/>
            <person name="Murat C."/>
            <person name="Riley R."/>
            <person name="Ohm R."/>
            <person name="Sun H."/>
            <person name="Tunlid A."/>
            <person name="Henrissat B."/>
            <person name="Grigoriev I.V."/>
            <person name="Hibbett D.S."/>
            <person name="Martin F."/>
        </authorList>
    </citation>
    <scope>NUCLEOTIDE SEQUENCE [LARGE SCALE GENOMIC DNA]</scope>
    <source>
        <strain evidence="2">441</strain>
    </source>
</reference>
<gene>
    <name evidence="1" type="ORF">PISMIDRAFT_355380</name>
</gene>
<organism evidence="1 2">
    <name type="scientific">Pisolithus microcarpus 441</name>
    <dbReference type="NCBI Taxonomy" id="765257"/>
    <lineage>
        <taxon>Eukaryota</taxon>
        <taxon>Fungi</taxon>
        <taxon>Dikarya</taxon>
        <taxon>Basidiomycota</taxon>
        <taxon>Agaricomycotina</taxon>
        <taxon>Agaricomycetes</taxon>
        <taxon>Agaricomycetidae</taxon>
        <taxon>Boletales</taxon>
        <taxon>Sclerodermatineae</taxon>
        <taxon>Pisolithaceae</taxon>
        <taxon>Pisolithus</taxon>
    </lineage>
</organism>
<name>A0A0C9Z7C9_9AGAM</name>
<keyword evidence="2" id="KW-1185">Reference proteome</keyword>
<proteinExistence type="predicted"/>
<protein>
    <submittedName>
        <fullName evidence="1">Unplaced genomic scaffold scaffold_26, whole genome shotgun sequence</fullName>
    </submittedName>
</protein>
<dbReference type="HOGENOM" id="CLU_1960439_0_0_1"/>
<evidence type="ECO:0000313" key="2">
    <source>
        <dbReference type="Proteomes" id="UP000054018"/>
    </source>
</evidence>
<dbReference type="AlphaFoldDB" id="A0A0C9Z7C9"/>
<dbReference type="EMBL" id="KN833710">
    <property type="protein sequence ID" value="KIK25196.1"/>
    <property type="molecule type" value="Genomic_DNA"/>
</dbReference>
<dbReference type="Proteomes" id="UP000054018">
    <property type="component" value="Unassembled WGS sequence"/>
</dbReference>
<evidence type="ECO:0000313" key="1">
    <source>
        <dbReference type="EMBL" id="KIK25196.1"/>
    </source>
</evidence>
<reference evidence="1 2" key="1">
    <citation type="submission" date="2014-04" db="EMBL/GenBank/DDBJ databases">
        <authorList>
            <consortium name="DOE Joint Genome Institute"/>
            <person name="Kuo A."/>
            <person name="Kohler A."/>
            <person name="Costa M.D."/>
            <person name="Nagy L.G."/>
            <person name="Floudas D."/>
            <person name="Copeland A."/>
            <person name="Barry K.W."/>
            <person name="Cichocki N."/>
            <person name="Veneault-Fourrey C."/>
            <person name="LaButti K."/>
            <person name="Lindquist E.A."/>
            <person name="Lipzen A."/>
            <person name="Lundell T."/>
            <person name="Morin E."/>
            <person name="Murat C."/>
            <person name="Sun H."/>
            <person name="Tunlid A."/>
            <person name="Henrissat B."/>
            <person name="Grigoriev I.V."/>
            <person name="Hibbett D.S."/>
            <person name="Martin F."/>
            <person name="Nordberg H.P."/>
            <person name="Cantor M.N."/>
            <person name="Hua S.X."/>
        </authorList>
    </citation>
    <scope>NUCLEOTIDE SEQUENCE [LARGE SCALE GENOMIC DNA]</scope>
    <source>
        <strain evidence="1 2">441</strain>
    </source>
</reference>
<accession>A0A0C9Z7C9</accession>